<evidence type="ECO:0000313" key="2">
    <source>
        <dbReference type="Proteomes" id="UP001187471"/>
    </source>
</evidence>
<sequence length="164" mass="18442">MRKRTRKDGETSDKSTNFRWSITMDRLFLEMLADEATKGNKPSSSFKPTTVTKTWCTISLLRGRSGYGWDANLNMIVCDKQQYDEEVTRCPTNEKYLHKKIDMYEEMALVAGKDIAISGFSKSYGDLELEETQVDLTPLANDNEVAAKGIDGSSTATSSHGRQH</sequence>
<accession>A0AA88R0P5</accession>
<organism evidence="1 2">
    <name type="scientific">Escallonia rubra</name>
    <dbReference type="NCBI Taxonomy" id="112253"/>
    <lineage>
        <taxon>Eukaryota</taxon>
        <taxon>Viridiplantae</taxon>
        <taxon>Streptophyta</taxon>
        <taxon>Embryophyta</taxon>
        <taxon>Tracheophyta</taxon>
        <taxon>Spermatophyta</taxon>
        <taxon>Magnoliopsida</taxon>
        <taxon>eudicotyledons</taxon>
        <taxon>Gunneridae</taxon>
        <taxon>Pentapetalae</taxon>
        <taxon>asterids</taxon>
        <taxon>campanulids</taxon>
        <taxon>Escalloniales</taxon>
        <taxon>Escalloniaceae</taxon>
        <taxon>Escallonia</taxon>
    </lineage>
</organism>
<reference evidence="1" key="1">
    <citation type="submission" date="2022-12" db="EMBL/GenBank/DDBJ databases">
        <title>Draft genome assemblies for two species of Escallonia (Escalloniales).</title>
        <authorList>
            <person name="Chanderbali A."/>
            <person name="Dervinis C."/>
            <person name="Anghel I."/>
            <person name="Soltis D."/>
            <person name="Soltis P."/>
            <person name="Zapata F."/>
        </authorList>
    </citation>
    <scope>NUCLEOTIDE SEQUENCE</scope>
    <source>
        <strain evidence="1">UCBG92.1500</strain>
        <tissue evidence="1">Leaf</tissue>
    </source>
</reference>
<dbReference type="Proteomes" id="UP001187471">
    <property type="component" value="Unassembled WGS sequence"/>
</dbReference>
<evidence type="ECO:0008006" key="3">
    <source>
        <dbReference type="Google" id="ProtNLM"/>
    </source>
</evidence>
<keyword evidence="2" id="KW-1185">Reference proteome</keyword>
<dbReference type="AlphaFoldDB" id="A0AA88R0P5"/>
<protein>
    <recommendedName>
        <fullName evidence="3">Myb/SANT-like domain-containing protein</fullName>
    </recommendedName>
</protein>
<dbReference type="EMBL" id="JAVXUO010002161">
    <property type="protein sequence ID" value="KAK2975744.1"/>
    <property type="molecule type" value="Genomic_DNA"/>
</dbReference>
<name>A0AA88R0P5_9ASTE</name>
<gene>
    <name evidence="1" type="ORF">RJ640_003506</name>
</gene>
<evidence type="ECO:0000313" key="1">
    <source>
        <dbReference type="EMBL" id="KAK2975744.1"/>
    </source>
</evidence>
<comment type="caution">
    <text evidence="1">The sequence shown here is derived from an EMBL/GenBank/DDBJ whole genome shotgun (WGS) entry which is preliminary data.</text>
</comment>
<dbReference type="PANTHER" id="PTHR46929">
    <property type="entry name" value="EXPRESSED PROTEIN"/>
    <property type="match status" value="1"/>
</dbReference>
<proteinExistence type="predicted"/>
<dbReference type="PANTHER" id="PTHR46929:SF23">
    <property type="entry name" value="L10-INTERACTING MYB DOMAIN-CONTAINING PROTEIN-LIKE"/>
    <property type="match status" value="1"/>
</dbReference>